<evidence type="ECO:0000313" key="1">
    <source>
        <dbReference type="EMBL" id="KAJ3834236.1"/>
    </source>
</evidence>
<evidence type="ECO:0000313" key="2">
    <source>
        <dbReference type="Proteomes" id="UP001163846"/>
    </source>
</evidence>
<dbReference type="EMBL" id="MU806561">
    <property type="protein sequence ID" value="KAJ3834236.1"/>
    <property type="molecule type" value="Genomic_DNA"/>
</dbReference>
<dbReference type="AlphaFoldDB" id="A0AA38P0Z9"/>
<dbReference type="Proteomes" id="UP001163846">
    <property type="component" value="Unassembled WGS sequence"/>
</dbReference>
<name>A0AA38P0Z9_9AGAR</name>
<accession>A0AA38P0Z9</accession>
<protein>
    <submittedName>
        <fullName evidence="1">Uncharacterized protein</fullName>
    </submittedName>
</protein>
<organism evidence="1 2">
    <name type="scientific">Lentinula raphanica</name>
    <dbReference type="NCBI Taxonomy" id="153919"/>
    <lineage>
        <taxon>Eukaryota</taxon>
        <taxon>Fungi</taxon>
        <taxon>Dikarya</taxon>
        <taxon>Basidiomycota</taxon>
        <taxon>Agaricomycotina</taxon>
        <taxon>Agaricomycetes</taxon>
        <taxon>Agaricomycetidae</taxon>
        <taxon>Agaricales</taxon>
        <taxon>Marasmiineae</taxon>
        <taxon>Omphalotaceae</taxon>
        <taxon>Lentinula</taxon>
    </lineage>
</organism>
<feature type="non-terminal residue" evidence="1">
    <location>
        <position position="1"/>
    </location>
</feature>
<sequence>LDPTITKQLYSSLVDCHLTHGCEVIIDTNKASFSLLEDAQHLILRRMLGLSRNSILAPLFTETGIMPIRPRRVIL</sequence>
<proteinExistence type="predicted"/>
<keyword evidence="2" id="KW-1185">Reference proteome</keyword>
<feature type="non-terminal residue" evidence="1">
    <location>
        <position position="75"/>
    </location>
</feature>
<reference evidence="1" key="1">
    <citation type="submission" date="2022-08" db="EMBL/GenBank/DDBJ databases">
        <authorList>
            <consortium name="DOE Joint Genome Institute"/>
            <person name="Min B."/>
            <person name="Riley R."/>
            <person name="Sierra-Patev S."/>
            <person name="Naranjo-Ortiz M."/>
            <person name="Looney B."/>
            <person name="Konkel Z."/>
            <person name="Slot J.C."/>
            <person name="Sakamoto Y."/>
            <person name="Steenwyk J.L."/>
            <person name="Rokas A."/>
            <person name="Carro J."/>
            <person name="Camarero S."/>
            <person name="Ferreira P."/>
            <person name="Molpeceres G."/>
            <person name="Ruiz-Duenas F.J."/>
            <person name="Serrano A."/>
            <person name="Henrissat B."/>
            <person name="Drula E."/>
            <person name="Hughes K.W."/>
            <person name="Mata J.L."/>
            <person name="Ishikawa N.K."/>
            <person name="Vargas-Isla R."/>
            <person name="Ushijima S."/>
            <person name="Smith C.A."/>
            <person name="Ahrendt S."/>
            <person name="Andreopoulos W."/>
            <person name="He G."/>
            <person name="Labutti K."/>
            <person name="Lipzen A."/>
            <person name="Ng V."/>
            <person name="Sandor L."/>
            <person name="Barry K."/>
            <person name="Martinez A.T."/>
            <person name="Xiao Y."/>
            <person name="Gibbons J.G."/>
            <person name="Terashima K."/>
            <person name="Hibbett D.S."/>
            <person name="Grigoriev I.V."/>
        </authorList>
    </citation>
    <scope>NUCLEOTIDE SEQUENCE</scope>
    <source>
        <strain evidence="1">TFB9207</strain>
    </source>
</reference>
<comment type="caution">
    <text evidence="1">The sequence shown here is derived from an EMBL/GenBank/DDBJ whole genome shotgun (WGS) entry which is preliminary data.</text>
</comment>
<gene>
    <name evidence="1" type="ORF">F5878DRAFT_509761</name>
</gene>